<dbReference type="EMBL" id="JALGBH010000001">
    <property type="protein sequence ID" value="MCJ0741835.1"/>
    <property type="molecule type" value="Genomic_DNA"/>
</dbReference>
<evidence type="ECO:0000313" key="2">
    <source>
        <dbReference type="EMBL" id="MCJ0741835.1"/>
    </source>
</evidence>
<dbReference type="Gene3D" id="2.60.40.1740">
    <property type="entry name" value="hypothetical protein (bacova_03559)"/>
    <property type="match status" value="1"/>
</dbReference>
<organism evidence="2 3">
    <name type="scientific">Pedobacter montanisoli</name>
    <dbReference type="NCBI Taxonomy" id="2923277"/>
    <lineage>
        <taxon>Bacteria</taxon>
        <taxon>Pseudomonadati</taxon>
        <taxon>Bacteroidota</taxon>
        <taxon>Sphingobacteriia</taxon>
        <taxon>Sphingobacteriales</taxon>
        <taxon>Sphingobacteriaceae</taxon>
        <taxon>Pedobacter</taxon>
    </lineage>
</organism>
<evidence type="ECO:0000313" key="3">
    <source>
        <dbReference type="Proteomes" id="UP001165460"/>
    </source>
</evidence>
<gene>
    <name evidence="2" type="ORF">MMF97_03850</name>
</gene>
<evidence type="ECO:0000259" key="1">
    <source>
        <dbReference type="Pfam" id="PF08522"/>
    </source>
</evidence>
<dbReference type="PROSITE" id="PS51257">
    <property type="entry name" value="PROKAR_LIPOPROTEIN"/>
    <property type="match status" value="1"/>
</dbReference>
<comment type="caution">
    <text evidence="2">The sequence shown here is derived from an EMBL/GenBank/DDBJ whole genome shotgun (WGS) entry which is preliminary data.</text>
</comment>
<accession>A0ABS9ZTA0</accession>
<dbReference type="Proteomes" id="UP001165460">
    <property type="component" value="Unassembled WGS sequence"/>
</dbReference>
<sequence>MKKRYIYLLLSIVLFGTTIGCRKDSFEGESAADKGVTMVKLLEAPSKSLYFTPFTGVKEKIQLFSVRKDAASAADLNTASKVTLVSDPAAITAYNTANGTDYELLPEAIYTLAADAGVTKTATGFTIDFAAGDFSKNIKINLNGSLWDLSKKYAVAYKIDQTNGLYKKKGSESIIVLISIKNAYDGVYTVDGTCVDANGLYKGDYPRTFSLTTASTTAVSVYDIDYDFDRYIVINNAGTSAANTGIGLKFDFDPVTNNLVSVSDPFSPARVFTNVSGKFNPGDRSVTVKWTSGRWTVSEKWTFEEER</sequence>
<feature type="domain" description="BT-3987-like N-terminal" evidence="1">
    <location>
        <begin position="45"/>
        <end position="164"/>
    </location>
</feature>
<reference evidence="2" key="1">
    <citation type="submission" date="2022-03" db="EMBL/GenBank/DDBJ databases">
        <authorList>
            <person name="Woo C.Y."/>
        </authorList>
    </citation>
    <scope>NUCLEOTIDE SEQUENCE</scope>
    <source>
        <strain evidence="2">CYS-01</strain>
    </source>
</reference>
<name>A0ABS9ZTA0_9SPHI</name>
<keyword evidence="3" id="KW-1185">Reference proteome</keyword>
<dbReference type="InterPro" id="IPR013728">
    <property type="entry name" value="BT_3987-like_N"/>
</dbReference>
<proteinExistence type="predicted"/>
<dbReference type="RefSeq" id="WP_243359354.1">
    <property type="nucleotide sequence ID" value="NZ_JALGBH010000001.1"/>
</dbReference>
<protein>
    <submittedName>
        <fullName evidence="2">DUF1735 domain-containing protein</fullName>
    </submittedName>
</protein>
<dbReference type="Pfam" id="PF08522">
    <property type="entry name" value="BT_3987-like_N"/>
    <property type="match status" value="1"/>
</dbReference>